<dbReference type="STRING" id="566551.HMPREF0201_00942"/>
<organism evidence="1 2">
    <name type="scientific">Cedecea davisae DSM 4568</name>
    <dbReference type="NCBI Taxonomy" id="566551"/>
    <lineage>
        <taxon>Bacteria</taxon>
        <taxon>Pseudomonadati</taxon>
        <taxon>Pseudomonadota</taxon>
        <taxon>Gammaproteobacteria</taxon>
        <taxon>Enterobacterales</taxon>
        <taxon>Enterobacteriaceae</taxon>
        <taxon>Cedecea</taxon>
    </lineage>
</organism>
<sequence>MINILISLKNKTFRSTSLYSPPVIVAALRCQRLNSRYQTLNINGLDNCSL</sequence>
<gene>
    <name evidence="1" type="ORF">HMPREF0201_00942</name>
</gene>
<dbReference type="Proteomes" id="UP000014585">
    <property type="component" value="Unassembled WGS sequence"/>
</dbReference>
<accession>S3JG89</accession>
<evidence type="ECO:0000313" key="2">
    <source>
        <dbReference type="Proteomes" id="UP000014585"/>
    </source>
</evidence>
<comment type="caution">
    <text evidence="1">The sequence shown here is derived from an EMBL/GenBank/DDBJ whole genome shotgun (WGS) entry which is preliminary data.</text>
</comment>
<dbReference type="AlphaFoldDB" id="S3JG89"/>
<reference evidence="1 2" key="1">
    <citation type="submission" date="2013-04" db="EMBL/GenBank/DDBJ databases">
        <authorList>
            <person name="Weinstock G."/>
            <person name="Sodergren E."/>
            <person name="Lobos E.A."/>
            <person name="Fulton L."/>
            <person name="Fulton R."/>
            <person name="Courtney L."/>
            <person name="Fronick C."/>
            <person name="O'Laughlin M."/>
            <person name="Godfrey J."/>
            <person name="Wilson R.M."/>
            <person name="Miner T."/>
            <person name="Farmer C."/>
            <person name="Delehaunty K."/>
            <person name="Cordes M."/>
            <person name="Minx P."/>
            <person name="Tomlinson C."/>
            <person name="Chen J."/>
            <person name="Wollam A."/>
            <person name="Pepin K.H."/>
            <person name="Palsikar V.B."/>
            <person name="Zhang X."/>
            <person name="Suruliraj S."/>
            <person name="Perna N.T."/>
            <person name="Plunkett G."/>
            <person name="Warren W."/>
            <person name="Mitreva M."/>
            <person name="Mardis E.R."/>
            <person name="Wilson R.K."/>
        </authorList>
    </citation>
    <scope>NUCLEOTIDE SEQUENCE [LARGE SCALE GENOMIC DNA]</scope>
    <source>
        <strain evidence="1 2">DSM 4568</strain>
    </source>
</reference>
<proteinExistence type="predicted"/>
<dbReference type="EMBL" id="ATDT01000005">
    <property type="protein sequence ID" value="EPF19212.1"/>
    <property type="molecule type" value="Genomic_DNA"/>
</dbReference>
<dbReference type="HOGENOM" id="CLU_3115924_0_0_6"/>
<protein>
    <submittedName>
        <fullName evidence="1">Uncharacterized protein</fullName>
    </submittedName>
</protein>
<evidence type="ECO:0000313" key="1">
    <source>
        <dbReference type="EMBL" id="EPF19212.1"/>
    </source>
</evidence>
<name>S3JG89_9ENTR</name>